<dbReference type="RefSeq" id="WP_243567522.1">
    <property type="nucleotide sequence ID" value="NZ_BAAARD010000001.1"/>
</dbReference>
<feature type="transmembrane region" description="Helical" evidence="2">
    <location>
        <begin position="258"/>
        <end position="278"/>
    </location>
</feature>
<evidence type="ECO:0000256" key="1">
    <source>
        <dbReference type="SAM" id="MobiDB-lite"/>
    </source>
</evidence>
<evidence type="ECO:0000256" key="2">
    <source>
        <dbReference type="SAM" id="Phobius"/>
    </source>
</evidence>
<feature type="transmembrane region" description="Helical" evidence="2">
    <location>
        <begin position="373"/>
        <end position="393"/>
    </location>
</feature>
<feature type="compositionally biased region" description="Basic and acidic residues" evidence="1">
    <location>
        <begin position="331"/>
        <end position="344"/>
    </location>
</feature>
<keyword evidence="2" id="KW-0472">Membrane</keyword>
<feature type="region of interest" description="Disordered" evidence="1">
    <location>
        <begin position="434"/>
        <end position="453"/>
    </location>
</feature>
<proteinExistence type="predicted"/>
<dbReference type="Proteomes" id="UP000831304">
    <property type="component" value="Chromosome"/>
</dbReference>
<accession>A0ABY4ANB6</accession>
<feature type="region of interest" description="Disordered" evidence="1">
    <location>
        <begin position="322"/>
        <end position="358"/>
    </location>
</feature>
<feature type="transmembrane region" description="Helical" evidence="2">
    <location>
        <begin position="81"/>
        <end position="100"/>
    </location>
</feature>
<name>A0ABY4ANB6_9MICO</name>
<keyword evidence="4" id="KW-1185">Reference proteome</keyword>
<protein>
    <submittedName>
        <fullName evidence="3">DUF6350 family protein</fullName>
    </submittedName>
</protein>
<keyword evidence="2" id="KW-1133">Transmembrane helix</keyword>
<feature type="transmembrane region" description="Helical" evidence="2">
    <location>
        <begin position="107"/>
        <end position="131"/>
    </location>
</feature>
<keyword evidence="2" id="KW-0812">Transmembrane</keyword>
<dbReference type="Pfam" id="PF19877">
    <property type="entry name" value="DUF6350"/>
    <property type="match status" value="1"/>
</dbReference>
<feature type="transmembrane region" description="Helical" evidence="2">
    <location>
        <begin position="195"/>
        <end position="216"/>
    </location>
</feature>
<feature type="transmembrane region" description="Helical" evidence="2">
    <location>
        <begin position="228"/>
        <end position="246"/>
    </location>
</feature>
<gene>
    <name evidence="3" type="ORF">MTP13_09680</name>
</gene>
<feature type="transmembrane region" description="Helical" evidence="2">
    <location>
        <begin position="298"/>
        <end position="316"/>
    </location>
</feature>
<dbReference type="InterPro" id="IPR045931">
    <property type="entry name" value="DUF6350"/>
</dbReference>
<reference evidence="3 4" key="1">
    <citation type="submission" date="2022-03" db="EMBL/GenBank/DDBJ databases">
        <title>Agromyces sp. isolated from the gut of P. brevitarsis seulensis larvae.</title>
        <authorList>
            <person name="Won M."/>
            <person name="Kwon S.-W."/>
        </authorList>
    </citation>
    <scope>NUCLEOTIDE SEQUENCE [LARGE SCALE GENOMIC DNA]</scope>
    <source>
        <strain evidence="3 4">KACC 16215</strain>
    </source>
</reference>
<dbReference type="EMBL" id="CP094533">
    <property type="protein sequence ID" value="UOE24647.1"/>
    <property type="molecule type" value="Genomic_DNA"/>
</dbReference>
<feature type="transmembrane region" description="Helical" evidence="2">
    <location>
        <begin position="143"/>
        <end position="164"/>
    </location>
</feature>
<feature type="transmembrane region" description="Helical" evidence="2">
    <location>
        <begin position="413"/>
        <end position="432"/>
    </location>
</feature>
<sequence length="453" mass="45333">MRRTTVALLAALEALVSALVGYGIALVPLMLLWGMHFQLGLGLDVVFRAAADVWLLGHGVDLTVQLDEVTAARTGVPGAEAAFPITIALLGFALLTLLVARRIGRRAVAAGAPVAGLVAAVAVSAGVGLVATLAARHPAAHASVWQGALLPAAITAAGVLIGLLSSEQLRDRLLDRLPAAVPDEWLELAGRAWRVGVGSAFAVLAVSGLVVAWAIVSSYATITGLHQVLGAGFDGGVAIFVAELALLPNLVLWGASWLLGPGFAIGAGTQVTPAGTLLGPVPGLPIAGALPSDGAPMSALWLLVPVLAAFVGAYLVSRVSGAGTDAPTRSDVARDEPDVDRAADEPADGGWADGGWALGSAPRSGQTPWWHPLAVGLGAGLLAALVLGLGAWWSGGAIGPGRLADAGPNGWAVAGVAALTVAVGAVVGGFTARARTGRRTSPAESTPAEPDTL</sequence>
<feature type="transmembrane region" description="Helical" evidence="2">
    <location>
        <begin position="7"/>
        <end position="33"/>
    </location>
</feature>
<evidence type="ECO:0000313" key="4">
    <source>
        <dbReference type="Proteomes" id="UP000831304"/>
    </source>
</evidence>
<organism evidence="3 4">
    <name type="scientific">Agromyces soli</name>
    <dbReference type="NCBI Taxonomy" id="659012"/>
    <lineage>
        <taxon>Bacteria</taxon>
        <taxon>Bacillati</taxon>
        <taxon>Actinomycetota</taxon>
        <taxon>Actinomycetes</taxon>
        <taxon>Micrococcales</taxon>
        <taxon>Microbacteriaceae</taxon>
        <taxon>Agromyces</taxon>
    </lineage>
</organism>
<evidence type="ECO:0000313" key="3">
    <source>
        <dbReference type="EMBL" id="UOE24647.1"/>
    </source>
</evidence>